<dbReference type="PANTHER" id="PTHR18964">
    <property type="entry name" value="ROK (REPRESSOR, ORF, KINASE) FAMILY"/>
    <property type="match status" value="1"/>
</dbReference>
<reference evidence="1" key="2">
    <citation type="journal article" date="2014" name="ISME J.">
        <title>Microbial stratification in low pH oxic and suboxic macroscopic growths along an acid mine drainage.</title>
        <authorList>
            <person name="Mendez-Garcia C."/>
            <person name="Mesa V."/>
            <person name="Sprenger R.R."/>
            <person name="Richter M."/>
            <person name="Diez M.S."/>
            <person name="Solano J."/>
            <person name="Bargiela R."/>
            <person name="Golyshina O.V."/>
            <person name="Manteca A."/>
            <person name="Ramos J.L."/>
            <person name="Gallego J.R."/>
            <person name="Llorente I."/>
            <person name="Martins Dos Santos V.A."/>
            <person name="Jensen O.N."/>
            <person name="Pelaez A.I."/>
            <person name="Sanchez J."/>
            <person name="Ferrer M."/>
        </authorList>
    </citation>
    <scope>NUCLEOTIDE SEQUENCE</scope>
</reference>
<accession>T1BYV6</accession>
<dbReference type="InterPro" id="IPR043129">
    <property type="entry name" value="ATPase_NBD"/>
</dbReference>
<dbReference type="EC" id="2.7.1.55" evidence="1"/>
<protein>
    <submittedName>
        <fullName evidence="1">ROK family protein</fullName>
        <ecNumber evidence="1">2.7.1.55</ecNumber>
    </submittedName>
</protein>
<dbReference type="Pfam" id="PF00480">
    <property type="entry name" value="ROK"/>
    <property type="match status" value="1"/>
</dbReference>
<dbReference type="InterPro" id="IPR049874">
    <property type="entry name" value="ROK_cs"/>
</dbReference>
<dbReference type="GO" id="GO:0008787">
    <property type="term" value="F:D-allose kinase activity"/>
    <property type="evidence" value="ECO:0007669"/>
    <property type="project" value="UniProtKB-EC"/>
</dbReference>
<dbReference type="SUPFAM" id="SSF53067">
    <property type="entry name" value="Actin-like ATPase domain"/>
    <property type="match status" value="1"/>
</dbReference>
<dbReference type="AlphaFoldDB" id="T1BYV6"/>
<keyword evidence="1" id="KW-0808">Transferase</keyword>
<gene>
    <name evidence="1" type="ORF">B1A_10544</name>
</gene>
<dbReference type="InterPro" id="IPR000600">
    <property type="entry name" value="ROK"/>
</dbReference>
<name>T1BYV6_9ZZZZ</name>
<dbReference type="PROSITE" id="PS01125">
    <property type="entry name" value="ROK"/>
    <property type="match status" value="1"/>
</dbReference>
<evidence type="ECO:0000313" key="1">
    <source>
        <dbReference type="EMBL" id="EQD59125.1"/>
    </source>
</evidence>
<dbReference type="PANTHER" id="PTHR18964:SF149">
    <property type="entry name" value="BIFUNCTIONAL UDP-N-ACETYLGLUCOSAMINE 2-EPIMERASE_N-ACETYLMANNOSAMINE KINASE"/>
    <property type="match status" value="1"/>
</dbReference>
<comment type="caution">
    <text evidence="1">The sequence shown here is derived from an EMBL/GenBank/DDBJ whole genome shotgun (WGS) entry which is preliminary data.</text>
</comment>
<dbReference type="EMBL" id="AUZX01007515">
    <property type="protein sequence ID" value="EQD59125.1"/>
    <property type="molecule type" value="Genomic_DNA"/>
</dbReference>
<dbReference type="Gene3D" id="3.30.420.40">
    <property type="match status" value="2"/>
</dbReference>
<sequence>MKSNIETILGFDIGGTKISSVMSTAEGKILSSSRKNTVKHMGKDKVILDILEMGNKLIEDTKTKPDIISIIFAGLVDTNKGKIISSPNLFGLSDFNLVKEIHQLFSIETVLENDATAAAISEKVFGKGKNIDDFIYISLSTGIGGGIFVNGKLLEGENGLAGEIGHSITLPDGPVCGCGRRGCIEALAGGKAIAGRIMENRTMLKESEFFSSIPVGKIEARHLFEGVNKGDMYARLIFEETLFYLSTAISNLICSFDPEAIIIGGGMSLAGNMFITPLKQSIDESLKGMYRNVKVLRSNPATGKLSPIAVPLWKK</sequence>
<reference evidence="1" key="1">
    <citation type="submission" date="2013-08" db="EMBL/GenBank/DDBJ databases">
        <authorList>
            <person name="Mendez C."/>
            <person name="Richter M."/>
            <person name="Ferrer M."/>
            <person name="Sanchez J."/>
        </authorList>
    </citation>
    <scope>NUCLEOTIDE SEQUENCE</scope>
</reference>
<proteinExistence type="predicted"/>
<organism evidence="1">
    <name type="scientific">mine drainage metagenome</name>
    <dbReference type="NCBI Taxonomy" id="410659"/>
    <lineage>
        <taxon>unclassified sequences</taxon>
        <taxon>metagenomes</taxon>
        <taxon>ecological metagenomes</taxon>
    </lineage>
</organism>